<reference evidence="2" key="1">
    <citation type="submission" date="2021-02" db="EMBL/GenBank/DDBJ databases">
        <authorList>
            <person name="Nieuwenhuis M."/>
            <person name="Van De Peppel L.J.J."/>
        </authorList>
    </citation>
    <scope>NUCLEOTIDE SEQUENCE</scope>
    <source>
        <strain evidence="2">D49</strain>
    </source>
</reference>
<evidence type="ECO:0000313" key="3">
    <source>
        <dbReference type="Proteomes" id="UP000717328"/>
    </source>
</evidence>
<accession>A0A9P7GLM1</accession>
<dbReference type="AlphaFoldDB" id="A0A9P7GLM1"/>
<feature type="coiled-coil region" evidence="1">
    <location>
        <begin position="270"/>
        <end position="304"/>
    </location>
</feature>
<protein>
    <submittedName>
        <fullName evidence="2">Uncharacterized protein</fullName>
    </submittedName>
</protein>
<dbReference type="Proteomes" id="UP000717328">
    <property type="component" value="Unassembled WGS sequence"/>
</dbReference>
<evidence type="ECO:0000313" key="2">
    <source>
        <dbReference type="EMBL" id="KAG5650778.1"/>
    </source>
</evidence>
<organism evidence="2 3">
    <name type="scientific">Sphagnurus paluster</name>
    <dbReference type="NCBI Taxonomy" id="117069"/>
    <lineage>
        <taxon>Eukaryota</taxon>
        <taxon>Fungi</taxon>
        <taxon>Dikarya</taxon>
        <taxon>Basidiomycota</taxon>
        <taxon>Agaricomycotina</taxon>
        <taxon>Agaricomycetes</taxon>
        <taxon>Agaricomycetidae</taxon>
        <taxon>Agaricales</taxon>
        <taxon>Tricholomatineae</taxon>
        <taxon>Lyophyllaceae</taxon>
        <taxon>Sphagnurus</taxon>
    </lineage>
</organism>
<name>A0A9P7GLM1_9AGAR</name>
<sequence length="370" mass="41780">MSNPPTYEDSLGELEILAHDDTLPPYIQRATERALAGDTSVTQVADDLQKEVADLGNRFNKVDEAFYWINRDLVEFNNASDKDKDKGSKLQLTWADLKKRVTELLLETRNVATTTESYIKDFLGVIIPIVESIKKPRDYQDAVVDLNEFIRRKNPHAGKLSDSNRLGDLLRRDLATFKQSFDSFANTRRFALQDDISKVPISTLSQEVSRAEKEVGFIYRINLQVNKISSTFFAQLADAEKSLGDAETSRNVLGQLKATPEQISKLRSLRDKSLANANQAKSELANAENKLLQYKKQIEALDKIQAGISVQKDEIDYITRRFGQFAAIWTYVACDARLISINLKAALDAGAKGNNKLMEVRPTHKTIFFR</sequence>
<keyword evidence="1" id="KW-0175">Coiled coil</keyword>
<comment type="caution">
    <text evidence="2">The sequence shown here is derived from an EMBL/GenBank/DDBJ whole genome shotgun (WGS) entry which is preliminary data.</text>
</comment>
<gene>
    <name evidence="2" type="ORF">H0H81_011076</name>
</gene>
<dbReference type="EMBL" id="JABCKI010000366">
    <property type="protein sequence ID" value="KAG5650778.1"/>
    <property type="molecule type" value="Genomic_DNA"/>
</dbReference>
<evidence type="ECO:0000256" key="1">
    <source>
        <dbReference type="SAM" id="Coils"/>
    </source>
</evidence>
<reference evidence="2" key="2">
    <citation type="submission" date="2021-10" db="EMBL/GenBank/DDBJ databases">
        <title>Phylogenomics reveals ancestral predisposition of the termite-cultivated fungus Termitomyces towards a domesticated lifestyle.</title>
        <authorList>
            <person name="Auxier B."/>
            <person name="Grum-Grzhimaylo A."/>
            <person name="Cardenas M.E."/>
            <person name="Lodge J.D."/>
            <person name="Laessoe T."/>
            <person name="Pedersen O."/>
            <person name="Smith M.E."/>
            <person name="Kuyper T.W."/>
            <person name="Franco-Molano E.A."/>
            <person name="Baroni T.J."/>
            <person name="Aanen D.K."/>
        </authorList>
    </citation>
    <scope>NUCLEOTIDE SEQUENCE</scope>
    <source>
        <strain evidence="2">D49</strain>
    </source>
</reference>
<keyword evidence="3" id="KW-1185">Reference proteome</keyword>
<proteinExistence type="predicted"/>